<feature type="compositionally biased region" description="Basic and acidic residues" evidence="1">
    <location>
        <begin position="367"/>
        <end position="378"/>
    </location>
</feature>
<dbReference type="AlphaFoldDB" id="A0A4Z2CU41"/>
<keyword evidence="4" id="KW-1185">Reference proteome</keyword>
<evidence type="ECO:0000256" key="1">
    <source>
        <dbReference type="SAM" id="MobiDB-lite"/>
    </source>
</evidence>
<feature type="compositionally biased region" description="Polar residues" evidence="1">
    <location>
        <begin position="350"/>
        <end position="366"/>
    </location>
</feature>
<sequence>MTFVDANVCDNGSENLIELANNALSLINIEPYIYSVQEITPNFVFDLAVVLFGSDILPYPDCIGPDYVENFESILRKLSQEIGEDLDHITAEELIAGEPRALSDFLVILTAFIAYCHETSRLQLIPTSDSCSPVCSSNLPVDSKLSSENKEFMEFQLSTSPELPRHSVNCAPMFSTSFHQSDRFVEQSTPMKRTPASLQTRNPYPSGDNVNSLMQKSNLPAIHSDYVKLSYPVTSCLPSFLEVHTDASPPATPNAMNAYLEIAHSSSSDAIVAHSLENSANMQQFAPSSLVDGSRKLKNSGSPSVHLSNKELFNGVNSVVSVDPSPLNGQSSVSSSRIKPSTHEHKVRLSTPSPNINNMSASSSTELIHKSVSDKHESSSSGRGRSLTVTQTIPCHSNTSAPSSLLELHTFPDSRSATHDIANYSIEYSNSCISRKSLKNQISNKKISNSCDSVGTSSILAWDEDNFKDNAKMDENKVHDGSLDELTSLLSASLSSDATDKTSSKVPVNVPTTDILSETNNFACALEKRLNYLRSVYIRAHSEAEALADLVQLITSSSQNIIEPMNTSQVNDYNKSVLKNDSFNNVCGKHSHLESLLVKTIDRIDQLLEKCITPLSKIIPSASNSCLDSARCLHPKSKAIPTNKRCSYSKYSELSKLNSSVCEDNFSDLELKKLMELKHEYMVKGFRLCLDQLRLLTA</sequence>
<dbReference type="Pfam" id="PF19016">
    <property type="entry name" value="DUF5745"/>
    <property type="match status" value="1"/>
</dbReference>
<evidence type="ECO:0000313" key="4">
    <source>
        <dbReference type="Proteomes" id="UP000311919"/>
    </source>
</evidence>
<comment type="caution">
    <text evidence="3">The sequence shown here is derived from an EMBL/GenBank/DDBJ whole genome shotgun (WGS) entry which is preliminary data.</text>
</comment>
<name>A0A4Z2CU41_SCHJA</name>
<reference evidence="3 4" key="1">
    <citation type="submission" date="2019-03" db="EMBL/GenBank/DDBJ databases">
        <title>An improved genome assembly of the fluke Schistosoma japonicum.</title>
        <authorList>
            <person name="Hu W."/>
            <person name="Luo F."/>
            <person name="Yin M."/>
            <person name="Mo X."/>
            <person name="Sun C."/>
            <person name="Wu Q."/>
            <person name="Zhu B."/>
            <person name="Xiang M."/>
            <person name="Wang J."/>
            <person name="Wang Y."/>
            <person name="Zhang T."/>
            <person name="Xu B."/>
            <person name="Zheng H."/>
            <person name="Feng Z."/>
        </authorList>
    </citation>
    <scope>NUCLEOTIDE SEQUENCE [LARGE SCALE GENOMIC DNA]</scope>
    <source>
        <strain evidence="3">HuSjv2</strain>
        <tissue evidence="3">Worms</tissue>
    </source>
</reference>
<feature type="region of interest" description="Disordered" evidence="1">
    <location>
        <begin position="324"/>
        <end position="387"/>
    </location>
</feature>
<protein>
    <recommendedName>
        <fullName evidence="2">DUF5745 domain-containing protein</fullName>
    </recommendedName>
</protein>
<dbReference type="InterPro" id="IPR044039">
    <property type="entry name" value="DUF5745"/>
</dbReference>
<accession>A0A4Z2CU41</accession>
<feature type="domain" description="DUF5745" evidence="2">
    <location>
        <begin position="66"/>
        <end position="111"/>
    </location>
</feature>
<evidence type="ECO:0000259" key="2">
    <source>
        <dbReference type="Pfam" id="PF19016"/>
    </source>
</evidence>
<evidence type="ECO:0000313" key="3">
    <source>
        <dbReference type="EMBL" id="TNN07777.1"/>
    </source>
</evidence>
<feature type="compositionally biased region" description="Polar residues" evidence="1">
    <location>
        <begin position="327"/>
        <end position="339"/>
    </location>
</feature>
<dbReference type="EMBL" id="SKCS01000422">
    <property type="protein sequence ID" value="TNN07777.1"/>
    <property type="molecule type" value="Genomic_DNA"/>
</dbReference>
<organism evidence="3 4">
    <name type="scientific">Schistosoma japonicum</name>
    <name type="common">Blood fluke</name>
    <dbReference type="NCBI Taxonomy" id="6182"/>
    <lineage>
        <taxon>Eukaryota</taxon>
        <taxon>Metazoa</taxon>
        <taxon>Spiralia</taxon>
        <taxon>Lophotrochozoa</taxon>
        <taxon>Platyhelminthes</taxon>
        <taxon>Trematoda</taxon>
        <taxon>Digenea</taxon>
        <taxon>Strigeidida</taxon>
        <taxon>Schistosomatoidea</taxon>
        <taxon>Schistosomatidae</taxon>
        <taxon>Schistosoma</taxon>
    </lineage>
</organism>
<dbReference type="Proteomes" id="UP000311919">
    <property type="component" value="Unassembled WGS sequence"/>
</dbReference>
<proteinExistence type="predicted"/>
<gene>
    <name evidence="3" type="ORF">EWB00_007531</name>
</gene>
<dbReference type="OrthoDB" id="6257405at2759"/>